<dbReference type="InterPro" id="IPR012867">
    <property type="entry name" value="DUF1648"/>
</dbReference>
<dbReference type="PIRSF" id="PIRSF038959">
    <property type="entry name" value="SdpI"/>
    <property type="match status" value="1"/>
</dbReference>
<evidence type="ECO:0000256" key="1">
    <source>
        <dbReference type="SAM" id="Phobius"/>
    </source>
</evidence>
<accession>I4ED35</accession>
<keyword evidence="1" id="KW-1133">Transmembrane helix</keyword>
<dbReference type="OrthoDB" id="9808690at2"/>
<dbReference type="PANTHER" id="PTHR37810">
    <property type="entry name" value="IMMUNITY PROTEIN SDPI"/>
    <property type="match status" value="1"/>
</dbReference>
<keyword evidence="1" id="KW-0472">Membrane</keyword>
<feature type="transmembrane region" description="Helical" evidence="1">
    <location>
        <begin position="114"/>
        <end position="134"/>
    </location>
</feature>
<comment type="caution">
    <text evidence="3">The sequence shown here is derived from an EMBL/GenBank/DDBJ whole genome shotgun (WGS) entry which is preliminary data.</text>
</comment>
<organism evidence="3 4">
    <name type="scientific">Nitrolancea hollandica Lb</name>
    <dbReference type="NCBI Taxonomy" id="1129897"/>
    <lineage>
        <taxon>Bacteria</taxon>
        <taxon>Pseudomonadati</taxon>
        <taxon>Thermomicrobiota</taxon>
        <taxon>Thermomicrobia</taxon>
        <taxon>Sphaerobacterales</taxon>
        <taxon>Sphaerobacterineae</taxon>
        <taxon>Sphaerobacteraceae</taxon>
        <taxon>Nitrolancea</taxon>
    </lineage>
</organism>
<evidence type="ECO:0000313" key="3">
    <source>
        <dbReference type="EMBL" id="CCF82597.1"/>
    </source>
</evidence>
<feature type="transmembrane region" description="Helical" evidence="1">
    <location>
        <begin position="53"/>
        <end position="71"/>
    </location>
</feature>
<feature type="domain" description="DUF1648" evidence="2">
    <location>
        <begin position="13"/>
        <end position="60"/>
    </location>
</feature>
<dbReference type="InterPro" id="IPR025962">
    <property type="entry name" value="SdpI/YhfL"/>
</dbReference>
<keyword evidence="4" id="KW-1185">Reference proteome</keyword>
<proteinExistence type="predicted"/>
<evidence type="ECO:0000259" key="2">
    <source>
        <dbReference type="Pfam" id="PF07853"/>
    </source>
</evidence>
<keyword evidence="1" id="KW-0812">Transmembrane</keyword>
<sequence length="221" mass="24616">MRLSLRTEVPQWIIIAAMFVAAAVVWPTAPDRLPIHWNAQGQVDGYGGKFEGLLLLPLLTLGIYVLLAFLPRFDPRYANYARFANVYAMMRGAIVVVMALIQAATLLWIKGIEFNMSIAISLIIGVLFILLGYVMPRLQPTWFVGIRTPWTLSSERSWRKTHELGRWVFIAEGIALIAAGLTGSTAVFLFMIGLSLAGVVLLGAYSYIIWRQDHGHRSPTA</sequence>
<dbReference type="AlphaFoldDB" id="I4ED35"/>
<dbReference type="GO" id="GO:0009636">
    <property type="term" value="P:response to toxic substance"/>
    <property type="evidence" value="ECO:0007669"/>
    <property type="project" value="TreeGrafter"/>
</dbReference>
<evidence type="ECO:0000313" key="4">
    <source>
        <dbReference type="Proteomes" id="UP000004221"/>
    </source>
</evidence>
<name>I4ED35_9BACT</name>
<feature type="transmembrane region" description="Helical" evidence="1">
    <location>
        <begin position="164"/>
        <end position="181"/>
    </location>
</feature>
<feature type="transmembrane region" description="Helical" evidence="1">
    <location>
        <begin position="187"/>
        <end position="210"/>
    </location>
</feature>
<dbReference type="RefSeq" id="WP_008474774.1">
    <property type="nucleotide sequence ID" value="NZ_CAGS01000041.1"/>
</dbReference>
<dbReference type="Proteomes" id="UP000004221">
    <property type="component" value="Unassembled WGS sequence"/>
</dbReference>
<reference evidence="3 4" key="1">
    <citation type="journal article" date="2012" name="ISME J.">
        <title>Nitrification expanded: discovery, physiology and genomics of a nitrite-oxidizing bacterium from the phylum Chloroflexi.</title>
        <authorList>
            <person name="Sorokin D.Y."/>
            <person name="Lucker S."/>
            <person name="Vejmelkova D."/>
            <person name="Kostrikina N.A."/>
            <person name="Kleerebezem R."/>
            <person name="Rijpstra W.I."/>
            <person name="Damste J.S."/>
            <person name="Le Paslier D."/>
            <person name="Muyzer G."/>
            <person name="Wagner M."/>
            <person name="van Loosdrecht M.C."/>
            <person name="Daims H."/>
        </authorList>
    </citation>
    <scope>NUCLEOTIDE SEQUENCE [LARGE SCALE GENOMIC DNA]</scope>
    <source>
        <strain evidence="4">none</strain>
    </source>
</reference>
<gene>
    <name evidence="3" type="ORF">NITHO_1350004</name>
</gene>
<protein>
    <recommendedName>
        <fullName evidence="2">DUF1648 domain-containing protein</fullName>
    </recommendedName>
</protein>
<dbReference type="InterPro" id="IPR026272">
    <property type="entry name" value="SdpI"/>
</dbReference>
<dbReference type="Pfam" id="PF13630">
    <property type="entry name" value="SdpI"/>
    <property type="match status" value="1"/>
</dbReference>
<dbReference type="PANTHER" id="PTHR37810:SF5">
    <property type="entry name" value="IMMUNITY PROTEIN SDPI"/>
    <property type="match status" value="1"/>
</dbReference>
<dbReference type="EMBL" id="CAGS01000041">
    <property type="protein sequence ID" value="CCF82597.1"/>
    <property type="molecule type" value="Genomic_DNA"/>
</dbReference>
<feature type="transmembrane region" description="Helical" evidence="1">
    <location>
        <begin position="83"/>
        <end position="108"/>
    </location>
</feature>
<dbReference type="Pfam" id="PF07853">
    <property type="entry name" value="DUF1648"/>
    <property type="match status" value="1"/>
</dbReference>
<feature type="transmembrane region" description="Helical" evidence="1">
    <location>
        <begin position="12"/>
        <end position="29"/>
    </location>
</feature>